<accession>A0A6B3RL34</accession>
<keyword evidence="4" id="KW-1185">Reference proteome</keyword>
<dbReference type="Gene3D" id="3.40.50.150">
    <property type="entry name" value="Vaccinia Virus protein VP39"/>
    <property type="match status" value="1"/>
</dbReference>
<feature type="region of interest" description="Disordered" evidence="1">
    <location>
        <begin position="235"/>
        <end position="255"/>
    </location>
</feature>
<dbReference type="SUPFAM" id="SSF53335">
    <property type="entry name" value="S-adenosyl-L-methionine-dependent methyltransferases"/>
    <property type="match status" value="1"/>
</dbReference>
<dbReference type="GO" id="GO:0032259">
    <property type="term" value="P:methylation"/>
    <property type="evidence" value="ECO:0007669"/>
    <property type="project" value="UniProtKB-KW"/>
</dbReference>
<evidence type="ECO:0000259" key="2">
    <source>
        <dbReference type="Pfam" id="PF05430"/>
    </source>
</evidence>
<proteinExistence type="predicted"/>
<feature type="domain" description="MnmC-like methyltransferase" evidence="2">
    <location>
        <begin position="148"/>
        <end position="250"/>
    </location>
</feature>
<reference evidence="3 4" key="1">
    <citation type="submission" date="2020-02" db="EMBL/GenBank/DDBJ databases">
        <title>Rhodobacter algicola sp. nov., isolated from microalga culture.</title>
        <authorList>
            <person name="Park C.-Y."/>
        </authorList>
    </citation>
    <scope>NUCLEOTIDE SEQUENCE [LARGE SCALE GENOMIC DNA]</scope>
    <source>
        <strain evidence="3 4">ETT8</strain>
    </source>
</reference>
<dbReference type="InterPro" id="IPR029063">
    <property type="entry name" value="SAM-dependent_MTases_sf"/>
</dbReference>
<dbReference type="InterPro" id="IPR047785">
    <property type="entry name" value="tRNA_MNMC2"/>
</dbReference>
<dbReference type="GO" id="GO:0016645">
    <property type="term" value="F:oxidoreductase activity, acting on the CH-NH group of donors"/>
    <property type="evidence" value="ECO:0007669"/>
    <property type="project" value="InterPro"/>
</dbReference>
<dbReference type="EMBL" id="JAAIKE010000002">
    <property type="protein sequence ID" value="NEX45966.1"/>
    <property type="molecule type" value="Genomic_DNA"/>
</dbReference>
<protein>
    <submittedName>
        <fullName evidence="3">tRNA (5-methylaminomethyl-2-thiouridine)(34)-methyltransferase MnmD</fullName>
    </submittedName>
</protein>
<comment type="caution">
    <text evidence="3">The sequence shown here is derived from an EMBL/GenBank/DDBJ whole genome shotgun (WGS) entry which is preliminary data.</text>
</comment>
<evidence type="ECO:0000256" key="1">
    <source>
        <dbReference type="SAM" id="MobiDB-lite"/>
    </source>
</evidence>
<dbReference type="PANTHER" id="PTHR39963:SF1">
    <property type="entry name" value="MNMC-LIKE METHYLTRANSFERASE DOMAIN-CONTAINING PROTEIN"/>
    <property type="match status" value="1"/>
</dbReference>
<dbReference type="InterPro" id="IPR008471">
    <property type="entry name" value="MnmC-like_methylTransf"/>
</dbReference>
<dbReference type="PANTHER" id="PTHR39963">
    <property type="entry name" value="SLL0983 PROTEIN"/>
    <property type="match status" value="1"/>
</dbReference>
<dbReference type="Pfam" id="PF05430">
    <property type="entry name" value="Methyltransf_30"/>
    <property type="match status" value="1"/>
</dbReference>
<evidence type="ECO:0000313" key="3">
    <source>
        <dbReference type="EMBL" id="NEX45966.1"/>
    </source>
</evidence>
<keyword evidence="3" id="KW-0489">Methyltransferase</keyword>
<keyword evidence="3" id="KW-0808">Transferase</keyword>
<dbReference type="AlphaFoldDB" id="A0A6B3RL34"/>
<gene>
    <name evidence="3" type="primary">mnmD</name>
    <name evidence="3" type="ORF">G3572_07100</name>
</gene>
<name>A0A6B3RL34_9RHOB</name>
<organism evidence="3 4">
    <name type="scientific">Pseudotabrizicola algicola</name>
    <dbReference type="NCBI Taxonomy" id="2709381"/>
    <lineage>
        <taxon>Bacteria</taxon>
        <taxon>Pseudomonadati</taxon>
        <taxon>Pseudomonadota</taxon>
        <taxon>Alphaproteobacteria</taxon>
        <taxon>Rhodobacterales</taxon>
        <taxon>Paracoccaceae</taxon>
        <taxon>Pseudotabrizicola</taxon>
    </lineage>
</organism>
<dbReference type="Proteomes" id="UP000481421">
    <property type="component" value="Unassembled WGS sequence"/>
</dbReference>
<sequence length="255" mass="27624">MTKDGPVGHPVWDIRQMSEIEQGAQQGADGLPPEGLDWRDGVIPVSRRFDDPYFSLHDGLAETRHVFLAGNGLPERLQDGFRIAELGFGTGLNLLALQLAWAGTGRPGTLRFTSFEAYPMVADDIARALAHFPQAEAVAGPFLSAWASGARRFDLPGIEVEVIIGDARDTLPRWAGMADAWFLDGFSPAKNPELWSPAIMAEVGRHTAPGGTFATYTAAGHVRRALTDAGFQVERRPGHGRKRHMTAGEKTAGRT</sequence>
<dbReference type="GO" id="GO:0004808">
    <property type="term" value="F:tRNA (5-methylaminomethyl-2-thiouridylate)(34)-methyltransferase activity"/>
    <property type="evidence" value="ECO:0007669"/>
    <property type="project" value="InterPro"/>
</dbReference>
<evidence type="ECO:0000313" key="4">
    <source>
        <dbReference type="Proteomes" id="UP000481421"/>
    </source>
</evidence>
<dbReference type="NCBIfam" id="NF033855">
    <property type="entry name" value="tRNA_MNMC2"/>
    <property type="match status" value="1"/>
</dbReference>